<comment type="caution">
    <text evidence="2">The sequence shown here is derived from an EMBL/GenBank/DDBJ whole genome shotgun (WGS) entry which is preliminary data.</text>
</comment>
<keyword evidence="1" id="KW-1133">Transmembrane helix</keyword>
<feature type="transmembrane region" description="Helical" evidence="1">
    <location>
        <begin position="104"/>
        <end position="124"/>
    </location>
</feature>
<keyword evidence="1" id="KW-0812">Transmembrane</keyword>
<feature type="transmembrane region" description="Helical" evidence="1">
    <location>
        <begin position="37"/>
        <end position="55"/>
    </location>
</feature>
<protein>
    <recommendedName>
        <fullName evidence="4">Bacteriorhodopsin-like protein</fullName>
    </recommendedName>
</protein>
<feature type="transmembrane region" description="Helical" evidence="1">
    <location>
        <begin position="165"/>
        <end position="189"/>
    </location>
</feature>
<gene>
    <name evidence="2" type="ORF">CLV90_1308</name>
</gene>
<keyword evidence="3" id="KW-1185">Reference proteome</keyword>
<keyword evidence="1" id="KW-0472">Membrane</keyword>
<feature type="transmembrane region" description="Helical" evidence="1">
    <location>
        <begin position="75"/>
        <end position="92"/>
    </location>
</feature>
<evidence type="ECO:0000313" key="2">
    <source>
        <dbReference type="EMBL" id="TDT47233.1"/>
    </source>
</evidence>
<feature type="transmembrane region" description="Helical" evidence="1">
    <location>
        <begin position="12"/>
        <end position="30"/>
    </location>
</feature>
<proteinExistence type="predicted"/>
<dbReference type="EMBL" id="SOAY01000010">
    <property type="protein sequence ID" value="TDT47233.1"/>
    <property type="molecule type" value="Genomic_DNA"/>
</dbReference>
<dbReference type="AlphaFoldDB" id="A0A4V3ERR7"/>
<accession>A0A4V3ERR7</accession>
<feature type="transmembrane region" description="Helical" evidence="1">
    <location>
        <begin position="130"/>
        <end position="149"/>
    </location>
</feature>
<feature type="transmembrane region" description="Helical" evidence="1">
    <location>
        <begin position="201"/>
        <end position="219"/>
    </location>
</feature>
<name>A0A4V3ERR7_9FLAO</name>
<sequence length="227" mass="27328">MKIWTFVQENYYMLIYALTLFVSLSTYRKYYDTALKYFPMIITYTLLNEILGYLVRTYDDISFFNEMKYSNYNDVIYNIYAIIFFCFFYHVYRKLIANVKYKKWITYGTFIMLTSYVISAQFQNPLDTNLFYALGIGSYILVFCVALYFKDIKEKNHNLIQPHNLMFWVSISLISFYSVFPIIYIIGYTDYQIWETYGLRSILRALIVIMYSLLIVGFLKGRRLAFK</sequence>
<evidence type="ECO:0000256" key="1">
    <source>
        <dbReference type="SAM" id="Phobius"/>
    </source>
</evidence>
<evidence type="ECO:0000313" key="3">
    <source>
        <dbReference type="Proteomes" id="UP000294749"/>
    </source>
</evidence>
<evidence type="ECO:0008006" key="4">
    <source>
        <dbReference type="Google" id="ProtNLM"/>
    </source>
</evidence>
<dbReference type="Proteomes" id="UP000294749">
    <property type="component" value="Unassembled WGS sequence"/>
</dbReference>
<reference evidence="2 3" key="1">
    <citation type="submission" date="2019-03" db="EMBL/GenBank/DDBJ databases">
        <title>Genomic Encyclopedia of Archaeal and Bacterial Type Strains, Phase II (KMG-II): from individual species to whole genera.</title>
        <authorList>
            <person name="Goeker M."/>
        </authorList>
    </citation>
    <scope>NUCLEOTIDE SEQUENCE [LARGE SCALE GENOMIC DNA]</scope>
    <source>
        <strain evidence="2 3">DSM 25233</strain>
    </source>
</reference>
<organism evidence="2 3">
    <name type="scientific">Maribacter spongiicola</name>
    <dbReference type="NCBI Taxonomy" id="1206753"/>
    <lineage>
        <taxon>Bacteria</taxon>
        <taxon>Pseudomonadati</taxon>
        <taxon>Bacteroidota</taxon>
        <taxon>Flavobacteriia</taxon>
        <taxon>Flavobacteriales</taxon>
        <taxon>Flavobacteriaceae</taxon>
        <taxon>Maribacter</taxon>
    </lineage>
</organism>